<organism evidence="2 3">
    <name type="scientific">Candidatus Gottesmanbacteria bacterium RIFCSPLOWO2_01_FULL_43_11b</name>
    <dbReference type="NCBI Taxonomy" id="1798392"/>
    <lineage>
        <taxon>Bacteria</taxon>
        <taxon>Candidatus Gottesmaniibacteriota</taxon>
    </lineage>
</organism>
<sequence length="64" mass="7173">MEKSYKRMLKYFSKNPSFSSWVHFLGGVGVGFILTYPLAGSHPVRWGVAFITVSILGHLWAATQ</sequence>
<name>A0A1F6AI33_9BACT</name>
<evidence type="ECO:0000313" key="2">
    <source>
        <dbReference type="EMBL" id="OGG24351.1"/>
    </source>
</evidence>
<accession>A0A1F6AI33</accession>
<feature type="transmembrane region" description="Helical" evidence="1">
    <location>
        <begin position="44"/>
        <end position="62"/>
    </location>
</feature>
<gene>
    <name evidence="2" type="ORF">A3A79_04165</name>
</gene>
<keyword evidence="1" id="KW-0812">Transmembrane</keyword>
<dbReference type="AlphaFoldDB" id="A0A1F6AI33"/>
<keyword evidence="1" id="KW-0472">Membrane</keyword>
<evidence type="ECO:0000313" key="3">
    <source>
        <dbReference type="Proteomes" id="UP000178759"/>
    </source>
</evidence>
<feature type="transmembrane region" description="Helical" evidence="1">
    <location>
        <begin position="21"/>
        <end position="38"/>
    </location>
</feature>
<dbReference type="Proteomes" id="UP000178759">
    <property type="component" value="Unassembled WGS sequence"/>
</dbReference>
<evidence type="ECO:0000256" key="1">
    <source>
        <dbReference type="SAM" id="Phobius"/>
    </source>
</evidence>
<keyword evidence="1" id="KW-1133">Transmembrane helix</keyword>
<protein>
    <recommendedName>
        <fullName evidence="4">DUF962 family protein</fullName>
    </recommendedName>
</protein>
<proteinExistence type="predicted"/>
<reference evidence="2 3" key="1">
    <citation type="journal article" date="2016" name="Nat. Commun.">
        <title>Thousands of microbial genomes shed light on interconnected biogeochemical processes in an aquifer system.</title>
        <authorList>
            <person name="Anantharaman K."/>
            <person name="Brown C.T."/>
            <person name="Hug L.A."/>
            <person name="Sharon I."/>
            <person name="Castelle C.J."/>
            <person name="Probst A.J."/>
            <person name="Thomas B.C."/>
            <person name="Singh A."/>
            <person name="Wilkins M.J."/>
            <person name="Karaoz U."/>
            <person name="Brodie E.L."/>
            <person name="Williams K.H."/>
            <person name="Hubbard S.S."/>
            <person name="Banfield J.F."/>
        </authorList>
    </citation>
    <scope>NUCLEOTIDE SEQUENCE [LARGE SCALE GENOMIC DNA]</scope>
</reference>
<evidence type="ECO:0008006" key="4">
    <source>
        <dbReference type="Google" id="ProtNLM"/>
    </source>
</evidence>
<comment type="caution">
    <text evidence="2">The sequence shown here is derived from an EMBL/GenBank/DDBJ whole genome shotgun (WGS) entry which is preliminary data.</text>
</comment>
<dbReference type="EMBL" id="MFJV01000001">
    <property type="protein sequence ID" value="OGG24351.1"/>
    <property type="molecule type" value="Genomic_DNA"/>
</dbReference>